<dbReference type="Proteomes" id="UP000193642">
    <property type="component" value="Unassembled WGS sequence"/>
</dbReference>
<evidence type="ECO:0000313" key="2">
    <source>
        <dbReference type="EMBL" id="ORY30903.1"/>
    </source>
</evidence>
<accession>A0A1Y2B7V1</accession>
<dbReference type="AlphaFoldDB" id="A0A1Y2B7V1"/>
<evidence type="ECO:0000313" key="3">
    <source>
        <dbReference type="Proteomes" id="UP000193642"/>
    </source>
</evidence>
<keyword evidence="3" id="KW-1185">Reference proteome</keyword>
<proteinExistence type="predicted"/>
<feature type="transmembrane region" description="Helical" evidence="1">
    <location>
        <begin position="55"/>
        <end position="75"/>
    </location>
</feature>
<reference evidence="2 3" key="1">
    <citation type="submission" date="2016-07" db="EMBL/GenBank/DDBJ databases">
        <title>Pervasive Adenine N6-methylation of Active Genes in Fungi.</title>
        <authorList>
            <consortium name="DOE Joint Genome Institute"/>
            <person name="Mondo S.J."/>
            <person name="Dannebaum R.O."/>
            <person name="Kuo R.C."/>
            <person name="Labutti K."/>
            <person name="Haridas S."/>
            <person name="Kuo A."/>
            <person name="Salamov A."/>
            <person name="Ahrendt S.R."/>
            <person name="Lipzen A."/>
            <person name="Sullivan W."/>
            <person name="Andreopoulos W.B."/>
            <person name="Clum A."/>
            <person name="Lindquist E."/>
            <person name="Daum C."/>
            <person name="Ramamoorthy G.K."/>
            <person name="Gryganskyi A."/>
            <person name="Culley D."/>
            <person name="Magnuson J.K."/>
            <person name="James T.Y."/>
            <person name="O'Malley M.A."/>
            <person name="Stajich J.E."/>
            <person name="Spatafora J.W."/>
            <person name="Visel A."/>
            <person name="Grigoriev I.V."/>
        </authorList>
    </citation>
    <scope>NUCLEOTIDE SEQUENCE [LARGE SCALE GENOMIC DNA]</scope>
    <source>
        <strain evidence="2 3">JEL800</strain>
    </source>
</reference>
<keyword evidence="1" id="KW-1133">Transmembrane helix</keyword>
<sequence length="148" mass="16688">MSNSLVRLGSHTVSLQRFGRSVKDTWTPASEYFTQDQRIQLEGGVYDSIGKFNPYMAAVVLSYIATVITVISVAGKTLGTPLIVSVVIFGWFLIFVYMLWELQQHLKAVQMVCDSWRTQGIVFKCQIDYLPYFIRPGHVAIDVQAFSA</sequence>
<protein>
    <submittedName>
        <fullName evidence="2">Uncharacterized protein</fullName>
    </submittedName>
</protein>
<organism evidence="2 3">
    <name type="scientific">Rhizoclosmatium globosum</name>
    <dbReference type="NCBI Taxonomy" id="329046"/>
    <lineage>
        <taxon>Eukaryota</taxon>
        <taxon>Fungi</taxon>
        <taxon>Fungi incertae sedis</taxon>
        <taxon>Chytridiomycota</taxon>
        <taxon>Chytridiomycota incertae sedis</taxon>
        <taxon>Chytridiomycetes</taxon>
        <taxon>Chytridiales</taxon>
        <taxon>Chytriomycetaceae</taxon>
        <taxon>Rhizoclosmatium</taxon>
    </lineage>
</organism>
<dbReference type="EMBL" id="MCGO01000080">
    <property type="protein sequence ID" value="ORY30903.1"/>
    <property type="molecule type" value="Genomic_DNA"/>
</dbReference>
<comment type="caution">
    <text evidence="2">The sequence shown here is derived from an EMBL/GenBank/DDBJ whole genome shotgun (WGS) entry which is preliminary data.</text>
</comment>
<keyword evidence="1" id="KW-0472">Membrane</keyword>
<name>A0A1Y2B7V1_9FUNG</name>
<evidence type="ECO:0000256" key="1">
    <source>
        <dbReference type="SAM" id="Phobius"/>
    </source>
</evidence>
<keyword evidence="1" id="KW-0812">Transmembrane</keyword>
<gene>
    <name evidence="2" type="ORF">BCR33DRAFT_772023</name>
</gene>
<feature type="transmembrane region" description="Helical" evidence="1">
    <location>
        <begin position="81"/>
        <end position="100"/>
    </location>
</feature>